<organism evidence="2 3">
    <name type="scientific">Ascodesmis nigricans</name>
    <dbReference type="NCBI Taxonomy" id="341454"/>
    <lineage>
        <taxon>Eukaryota</taxon>
        <taxon>Fungi</taxon>
        <taxon>Dikarya</taxon>
        <taxon>Ascomycota</taxon>
        <taxon>Pezizomycotina</taxon>
        <taxon>Pezizomycetes</taxon>
        <taxon>Pezizales</taxon>
        <taxon>Ascodesmidaceae</taxon>
        <taxon>Ascodesmis</taxon>
    </lineage>
</organism>
<sequence length="122" mass="13061">MRSTSWGTILLPFLALAAAALADQALAIPVVMTKYFGPARTQPTELPEAESSAISDGALKGNICSMPRKDTAMSAKVLFRMVTSTMSAMAMLGTGTLPEEIWSLNGRNAMTGWGRLGNLYKY</sequence>
<dbReference type="EMBL" id="ML220155">
    <property type="protein sequence ID" value="TGZ77318.1"/>
    <property type="molecule type" value="Genomic_DNA"/>
</dbReference>
<reference evidence="2 3" key="1">
    <citation type="submission" date="2019-04" db="EMBL/GenBank/DDBJ databases">
        <title>Comparative genomics and transcriptomics to analyze fruiting body development in filamentous ascomycetes.</title>
        <authorList>
            <consortium name="DOE Joint Genome Institute"/>
            <person name="Lutkenhaus R."/>
            <person name="Traeger S."/>
            <person name="Breuer J."/>
            <person name="Kuo A."/>
            <person name="Lipzen A."/>
            <person name="Pangilinan J."/>
            <person name="Dilworth D."/>
            <person name="Sandor L."/>
            <person name="Poggeler S."/>
            <person name="Barry K."/>
            <person name="Grigoriev I.V."/>
            <person name="Nowrousian M."/>
        </authorList>
    </citation>
    <scope>NUCLEOTIDE SEQUENCE [LARGE SCALE GENOMIC DNA]</scope>
    <source>
        <strain evidence="2 3">CBS 389.68</strain>
    </source>
</reference>
<dbReference type="AlphaFoldDB" id="A0A4S2MR63"/>
<feature type="chain" id="PRO_5020615688" evidence="1">
    <location>
        <begin position="23"/>
        <end position="122"/>
    </location>
</feature>
<protein>
    <submittedName>
        <fullName evidence="2">Uncharacterized protein</fullName>
    </submittedName>
</protein>
<keyword evidence="3" id="KW-1185">Reference proteome</keyword>
<dbReference type="InParanoid" id="A0A4S2MR63"/>
<dbReference type="Proteomes" id="UP000298138">
    <property type="component" value="Unassembled WGS sequence"/>
</dbReference>
<evidence type="ECO:0000256" key="1">
    <source>
        <dbReference type="SAM" id="SignalP"/>
    </source>
</evidence>
<keyword evidence="1" id="KW-0732">Signal</keyword>
<evidence type="ECO:0000313" key="3">
    <source>
        <dbReference type="Proteomes" id="UP000298138"/>
    </source>
</evidence>
<accession>A0A4S2MR63</accession>
<proteinExistence type="predicted"/>
<evidence type="ECO:0000313" key="2">
    <source>
        <dbReference type="EMBL" id="TGZ77318.1"/>
    </source>
</evidence>
<name>A0A4S2MR63_9PEZI</name>
<feature type="signal peptide" evidence="1">
    <location>
        <begin position="1"/>
        <end position="22"/>
    </location>
</feature>
<gene>
    <name evidence="2" type="ORF">EX30DRAFT_351946</name>
</gene>